<evidence type="ECO:0000313" key="3">
    <source>
        <dbReference type="Proteomes" id="UP000800040"/>
    </source>
</evidence>
<feature type="non-terminal residue" evidence="2">
    <location>
        <position position="87"/>
    </location>
</feature>
<protein>
    <submittedName>
        <fullName evidence="2">Heterokaryon incompatibility</fullName>
    </submittedName>
</protein>
<evidence type="ECO:0000259" key="1">
    <source>
        <dbReference type="Pfam" id="PF06985"/>
    </source>
</evidence>
<dbReference type="Proteomes" id="UP000800040">
    <property type="component" value="Unassembled WGS sequence"/>
</dbReference>
<feature type="domain" description="Heterokaryon incompatibility" evidence="1">
    <location>
        <begin position="1"/>
        <end position="86"/>
    </location>
</feature>
<evidence type="ECO:0000313" key="2">
    <source>
        <dbReference type="EMBL" id="KAF1835033.1"/>
    </source>
</evidence>
<sequence>YSARSYTWGDQRETKYIEINGHTMQIGKNLWTALRHLRHMSHSQTLWVDSICIDQSSVEEKSHQIPIMAFIYGRAKQVIVWLGQHQT</sequence>
<keyword evidence="3" id="KW-1185">Reference proteome</keyword>
<accession>A0A6A5KNA9</accession>
<dbReference type="Pfam" id="PF06985">
    <property type="entry name" value="HET"/>
    <property type="match status" value="1"/>
</dbReference>
<gene>
    <name evidence="2" type="ORF">BDW02DRAFT_482466</name>
</gene>
<dbReference type="AlphaFoldDB" id="A0A6A5KNA9"/>
<dbReference type="PANTHER" id="PTHR24148:SF73">
    <property type="entry name" value="HET DOMAIN PROTEIN (AFU_ORTHOLOGUE AFUA_8G01020)"/>
    <property type="match status" value="1"/>
</dbReference>
<feature type="non-terminal residue" evidence="2">
    <location>
        <position position="1"/>
    </location>
</feature>
<dbReference type="InterPro" id="IPR052895">
    <property type="entry name" value="HetReg/Transcr_Mod"/>
</dbReference>
<name>A0A6A5KNA9_9PLEO</name>
<reference evidence="2" key="1">
    <citation type="submission" date="2020-01" db="EMBL/GenBank/DDBJ databases">
        <authorList>
            <consortium name="DOE Joint Genome Institute"/>
            <person name="Haridas S."/>
            <person name="Albert R."/>
            <person name="Binder M."/>
            <person name="Bloem J."/>
            <person name="Labutti K."/>
            <person name="Salamov A."/>
            <person name="Andreopoulos B."/>
            <person name="Baker S.E."/>
            <person name="Barry K."/>
            <person name="Bills G."/>
            <person name="Bluhm B.H."/>
            <person name="Cannon C."/>
            <person name="Castanera R."/>
            <person name="Culley D.E."/>
            <person name="Daum C."/>
            <person name="Ezra D."/>
            <person name="Gonzalez J.B."/>
            <person name="Henrissat B."/>
            <person name="Kuo A."/>
            <person name="Liang C."/>
            <person name="Lipzen A."/>
            <person name="Lutzoni F."/>
            <person name="Magnuson J."/>
            <person name="Mondo S."/>
            <person name="Nolan M."/>
            <person name="Ohm R."/>
            <person name="Pangilinan J."/>
            <person name="Park H.-J."/>
            <person name="Ramirez L."/>
            <person name="Alfaro M."/>
            <person name="Sun H."/>
            <person name="Tritt A."/>
            <person name="Yoshinaga Y."/>
            <person name="Zwiers L.-H."/>
            <person name="Turgeon B.G."/>
            <person name="Goodwin S.B."/>
            <person name="Spatafora J.W."/>
            <person name="Crous P.W."/>
            <person name="Grigoriev I.V."/>
        </authorList>
    </citation>
    <scope>NUCLEOTIDE SEQUENCE</scope>
    <source>
        <strain evidence="2">P77</strain>
    </source>
</reference>
<dbReference type="PANTHER" id="PTHR24148">
    <property type="entry name" value="ANKYRIN REPEAT DOMAIN-CONTAINING PROTEIN 39 HOMOLOG-RELATED"/>
    <property type="match status" value="1"/>
</dbReference>
<organism evidence="2 3">
    <name type="scientific">Decorospora gaudefroyi</name>
    <dbReference type="NCBI Taxonomy" id="184978"/>
    <lineage>
        <taxon>Eukaryota</taxon>
        <taxon>Fungi</taxon>
        <taxon>Dikarya</taxon>
        <taxon>Ascomycota</taxon>
        <taxon>Pezizomycotina</taxon>
        <taxon>Dothideomycetes</taxon>
        <taxon>Pleosporomycetidae</taxon>
        <taxon>Pleosporales</taxon>
        <taxon>Pleosporineae</taxon>
        <taxon>Pleosporaceae</taxon>
        <taxon>Decorospora</taxon>
    </lineage>
</organism>
<dbReference type="InterPro" id="IPR010730">
    <property type="entry name" value="HET"/>
</dbReference>
<dbReference type="EMBL" id="ML975293">
    <property type="protein sequence ID" value="KAF1835033.1"/>
    <property type="molecule type" value="Genomic_DNA"/>
</dbReference>
<proteinExistence type="predicted"/>
<dbReference type="OrthoDB" id="194358at2759"/>